<evidence type="ECO:0000256" key="11">
    <source>
        <dbReference type="ARBA" id="ARBA00023004"/>
    </source>
</evidence>
<gene>
    <name evidence="18" type="ORF">GCM10011354_02370</name>
</gene>
<evidence type="ECO:0000256" key="8">
    <source>
        <dbReference type="ARBA" id="ARBA00022723"/>
    </source>
</evidence>
<evidence type="ECO:0000256" key="14">
    <source>
        <dbReference type="RuleBase" id="RU000370"/>
    </source>
</evidence>
<reference evidence="18" key="2">
    <citation type="submission" date="2020-09" db="EMBL/GenBank/DDBJ databases">
        <authorList>
            <person name="Sun Q."/>
            <person name="Zhou Y."/>
        </authorList>
    </citation>
    <scope>NUCLEOTIDE SEQUENCE</scope>
    <source>
        <strain evidence="18">CGMCC 1.14988</strain>
    </source>
</reference>
<feature type="transmembrane region" description="Helical" evidence="16">
    <location>
        <begin position="337"/>
        <end position="365"/>
    </location>
</feature>
<keyword evidence="11" id="KW-0408">Iron</keyword>
<feature type="transmembrane region" description="Helical" evidence="16">
    <location>
        <begin position="95"/>
        <end position="119"/>
    </location>
</feature>
<evidence type="ECO:0000256" key="12">
    <source>
        <dbReference type="ARBA" id="ARBA00023008"/>
    </source>
</evidence>
<feature type="transmembrane region" description="Helical" evidence="16">
    <location>
        <begin position="218"/>
        <end position="246"/>
    </location>
</feature>
<evidence type="ECO:0000313" key="18">
    <source>
        <dbReference type="EMBL" id="GGI03028.1"/>
    </source>
</evidence>
<evidence type="ECO:0000256" key="5">
    <source>
        <dbReference type="ARBA" id="ARBA00022617"/>
    </source>
</evidence>
<feature type="transmembrane region" description="Helical" evidence="16">
    <location>
        <begin position="377"/>
        <end position="401"/>
    </location>
</feature>
<evidence type="ECO:0000256" key="3">
    <source>
        <dbReference type="ARBA" id="ARBA00022448"/>
    </source>
</evidence>
<feature type="domain" description="Cytochrome oxidase subunit I profile" evidence="17">
    <location>
        <begin position="38"/>
        <end position="550"/>
    </location>
</feature>
<feature type="transmembrane region" description="Helical" evidence="16">
    <location>
        <begin position="413"/>
        <end position="433"/>
    </location>
</feature>
<keyword evidence="5 14" id="KW-0349">Heme</keyword>
<dbReference type="GO" id="GO:0046872">
    <property type="term" value="F:metal ion binding"/>
    <property type="evidence" value="ECO:0007669"/>
    <property type="project" value="UniProtKB-KW"/>
</dbReference>
<evidence type="ECO:0000256" key="4">
    <source>
        <dbReference type="ARBA" id="ARBA00022475"/>
    </source>
</evidence>
<evidence type="ECO:0000256" key="7">
    <source>
        <dbReference type="ARBA" id="ARBA00022692"/>
    </source>
</evidence>
<feature type="transmembrane region" description="Helical" evidence="16">
    <location>
        <begin position="597"/>
        <end position="619"/>
    </location>
</feature>
<feature type="transmembrane region" description="Helical" evidence="16">
    <location>
        <begin position="53"/>
        <end position="75"/>
    </location>
</feature>
<feature type="transmembrane region" description="Helical" evidence="16">
    <location>
        <begin position="445"/>
        <end position="467"/>
    </location>
</feature>
<reference evidence="18" key="1">
    <citation type="journal article" date="2014" name="Int. J. Syst. Evol. Microbiol.">
        <title>Complete genome sequence of Corynebacterium casei LMG S-19264T (=DSM 44701T), isolated from a smear-ripened cheese.</title>
        <authorList>
            <consortium name="US DOE Joint Genome Institute (JGI-PGF)"/>
            <person name="Walter F."/>
            <person name="Albersmeier A."/>
            <person name="Kalinowski J."/>
            <person name="Ruckert C."/>
        </authorList>
    </citation>
    <scope>NUCLEOTIDE SEQUENCE</scope>
    <source>
        <strain evidence="18">CGMCC 1.14988</strain>
    </source>
</reference>
<keyword evidence="10 16" id="KW-1133">Transmembrane helix</keyword>
<feature type="transmembrane region" description="Helical" evidence="16">
    <location>
        <begin position="487"/>
        <end position="511"/>
    </location>
</feature>
<evidence type="ECO:0000256" key="15">
    <source>
        <dbReference type="SAM" id="MobiDB-lite"/>
    </source>
</evidence>
<dbReference type="EMBL" id="BMHA01000001">
    <property type="protein sequence ID" value="GGI03028.1"/>
    <property type="molecule type" value="Genomic_DNA"/>
</dbReference>
<dbReference type="Gene3D" id="1.20.210.10">
    <property type="entry name" value="Cytochrome c oxidase-like, subunit I domain"/>
    <property type="match status" value="1"/>
</dbReference>
<dbReference type="GO" id="GO:0004129">
    <property type="term" value="F:cytochrome-c oxidase activity"/>
    <property type="evidence" value="ECO:0007669"/>
    <property type="project" value="InterPro"/>
</dbReference>
<keyword evidence="7 14" id="KW-0812">Transmembrane</keyword>
<keyword evidence="6 14" id="KW-0679">Respiratory chain</keyword>
<feature type="region of interest" description="Disordered" evidence="15">
    <location>
        <begin position="1"/>
        <end position="20"/>
    </location>
</feature>
<dbReference type="AlphaFoldDB" id="A0A8J3ET36"/>
<keyword evidence="4" id="KW-1003">Cell membrane</keyword>
<comment type="caution">
    <text evidence="18">The sequence shown here is derived from an EMBL/GenBank/DDBJ whole genome shotgun (WGS) entry which is preliminary data.</text>
</comment>
<keyword evidence="3 14" id="KW-0813">Transport</keyword>
<keyword evidence="8" id="KW-0479">Metal-binding</keyword>
<comment type="similarity">
    <text evidence="2 14">Belongs to the heme-copper respiratory oxidase family.</text>
</comment>
<dbReference type="PANTHER" id="PTHR10422:SF35">
    <property type="entry name" value="CYTOCHROME BO(3) UBIQUINOL OXIDASE SUBUNIT 1"/>
    <property type="match status" value="1"/>
</dbReference>
<keyword evidence="9 14" id="KW-0249">Electron transport</keyword>
<dbReference type="RefSeq" id="WP_130648276.1">
    <property type="nucleotide sequence ID" value="NZ_BMHA01000001.1"/>
</dbReference>
<evidence type="ECO:0000256" key="6">
    <source>
        <dbReference type="ARBA" id="ARBA00022660"/>
    </source>
</evidence>
<sequence>MSGVSTARGDGDASGGPAHEPWLHEADTALLDRTWDQKPGVLGWLGQCNHKTVGLRFIVTSLFMFLVAGALALVMRAQLTVPEANVTTPEVYNQLFTMHGTLMMFMFVVPMFEGMAIYFLPLQLGARDMPLPRINAFGFWAYVGGALLLLSSIFFGAVPDGGWYAYVPLTTAEFSPGLNLDFWLLGVTFVEISAIVASIEILVLIFRSRAPGMTLARMPIFAWANLVTAGMILAAFPPLVAASLLLEVERKLGTAFFDAFRGGDPLLWQHLFWWFGHPEVYIQLLPGLGILATVIPTMTRRRLPLRWLVVGSFIAIGIVSFALWVHHMYATGIPTQALQFFGAASFMITIPTAVIIFAYVGAVWTGHVRWTVPMLHAVAFLVVFILGGITGVMVAVVAFNWQIHDTYFVVAHFHYVLFGGSVFPIFAGLYYWFPKLTGRQPSRAAGLWSFWLMFIGFNVTFMPQHIVGFLGMTRRLWTYEQGLGWTIWNIISSAGSGLLGLGVLISVVSFATAWKGGRPVSDDPWGAPSLEWSLPSPPPNENFAHLPIVTDAEPRWDAGSRPHPYEVTAWYQQMGSPPEQQREAVVTTVVEAEPQAIVILPGHSLWPLWLTGAILVGLVGVLFDVYWLALLGLAGIAVSLVAWLLPDSLVDARDPDDPGSDPGRSRPPGDDHAGGRGAS</sequence>
<dbReference type="PANTHER" id="PTHR10422">
    <property type="entry name" value="CYTOCHROME C OXIDASE SUBUNIT 1"/>
    <property type="match status" value="1"/>
</dbReference>
<evidence type="ECO:0000256" key="10">
    <source>
        <dbReference type="ARBA" id="ARBA00022989"/>
    </source>
</evidence>
<dbReference type="InterPro" id="IPR036927">
    <property type="entry name" value="Cyt_c_oxase-like_su1_sf"/>
</dbReference>
<feature type="transmembrane region" description="Helical" evidence="16">
    <location>
        <begin position="182"/>
        <end position="206"/>
    </location>
</feature>
<keyword evidence="12" id="KW-0186">Copper</keyword>
<feature type="transmembrane region" description="Helical" evidence="16">
    <location>
        <begin position="139"/>
        <end position="158"/>
    </location>
</feature>
<keyword evidence="13 16" id="KW-0472">Membrane</keyword>
<dbReference type="GO" id="GO:0009060">
    <property type="term" value="P:aerobic respiration"/>
    <property type="evidence" value="ECO:0007669"/>
    <property type="project" value="InterPro"/>
</dbReference>
<comment type="subcellular location">
    <subcellularLocation>
        <location evidence="1">Cell membrane</location>
        <topology evidence="1">Multi-pass membrane protein</topology>
    </subcellularLocation>
</comment>
<evidence type="ECO:0000256" key="1">
    <source>
        <dbReference type="ARBA" id="ARBA00004651"/>
    </source>
</evidence>
<evidence type="ECO:0000256" key="2">
    <source>
        <dbReference type="ARBA" id="ARBA00009578"/>
    </source>
</evidence>
<dbReference type="PROSITE" id="PS00077">
    <property type="entry name" value="COX1_CUB"/>
    <property type="match status" value="1"/>
</dbReference>
<dbReference type="InterPro" id="IPR000883">
    <property type="entry name" value="Cyt_C_Oxase_1"/>
</dbReference>
<protein>
    <recommendedName>
        <fullName evidence="17">Cytochrome oxidase subunit I profile domain-containing protein</fullName>
    </recommendedName>
</protein>
<dbReference type="SUPFAM" id="SSF81442">
    <property type="entry name" value="Cytochrome c oxidase subunit I-like"/>
    <property type="match status" value="1"/>
</dbReference>
<dbReference type="OrthoDB" id="9803294at2"/>
<dbReference type="InterPro" id="IPR023616">
    <property type="entry name" value="Cyt_c_oxase-like_su1_dom"/>
</dbReference>
<proteinExistence type="inferred from homology"/>
<evidence type="ECO:0000256" key="16">
    <source>
        <dbReference type="SAM" id="Phobius"/>
    </source>
</evidence>
<evidence type="ECO:0000259" key="17">
    <source>
        <dbReference type="PROSITE" id="PS50855"/>
    </source>
</evidence>
<evidence type="ECO:0000256" key="9">
    <source>
        <dbReference type="ARBA" id="ARBA00022982"/>
    </source>
</evidence>
<dbReference type="PRINTS" id="PR01165">
    <property type="entry name" value="CYCOXIDASEI"/>
</dbReference>
<evidence type="ECO:0000256" key="13">
    <source>
        <dbReference type="ARBA" id="ARBA00023136"/>
    </source>
</evidence>
<dbReference type="Pfam" id="PF00115">
    <property type="entry name" value="COX1"/>
    <property type="match status" value="1"/>
</dbReference>
<organism evidence="18 19">
    <name type="scientific">Egicoccus halophilus</name>
    <dbReference type="NCBI Taxonomy" id="1670830"/>
    <lineage>
        <taxon>Bacteria</taxon>
        <taxon>Bacillati</taxon>
        <taxon>Actinomycetota</taxon>
        <taxon>Nitriliruptoria</taxon>
        <taxon>Egicoccales</taxon>
        <taxon>Egicoccaceae</taxon>
        <taxon>Egicoccus</taxon>
    </lineage>
</organism>
<dbReference type="Proteomes" id="UP000650511">
    <property type="component" value="Unassembled WGS sequence"/>
</dbReference>
<dbReference type="InterPro" id="IPR023615">
    <property type="entry name" value="Cyt_c_Oxase_su1_BS"/>
</dbReference>
<evidence type="ECO:0000313" key="19">
    <source>
        <dbReference type="Proteomes" id="UP000650511"/>
    </source>
</evidence>
<dbReference type="GO" id="GO:0015990">
    <property type="term" value="P:electron transport coupled proton transport"/>
    <property type="evidence" value="ECO:0007669"/>
    <property type="project" value="TreeGrafter"/>
</dbReference>
<feature type="transmembrane region" description="Helical" evidence="16">
    <location>
        <begin position="280"/>
        <end position="298"/>
    </location>
</feature>
<dbReference type="GO" id="GO:0005886">
    <property type="term" value="C:plasma membrane"/>
    <property type="evidence" value="ECO:0007669"/>
    <property type="project" value="UniProtKB-SubCell"/>
</dbReference>
<name>A0A8J3ET36_9ACTN</name>
<feature type="transmembrane region" description="Helical" evidence="16">
    <location>
        <begin position="625"/>
        <end position="645"/>
    </location>
</feature>
<dbReference type="GO" id="GO:0020037">
    <property type="term" value="F:heme binding"/>
    <property type="evidence" value="ECO:0007669"/>
    <property type="project" value="InterPro"/>
</dbReference>
<accession>A0A8J3ET36</accession>
<dbReference type="PROSITE" id="PS50855">
    <property type="entry name" value="COX1"/>
    <property type="match status" value="1"/>
</dbReference>
<keyword evidence="19" id="KW-1185">Reference proteome</keyword>
<feature type="transmembrane region" description="Helical" evidence="16">
    <location>
        <begin position="305"/>
        <end position="325"/>
    </location>
</feature>
<feature type="compositionally biased region" description="Basic and acidic residues" evidence="15">
    <location>
        <begin position="663"/>
        <end position="679"/>
    </location>
</feature>
<feature type="region of interest" description="Disordered" evidence="15">
    <location>
        <begin position="651"/>
        <end position="679"/>
    </location>
</feature>
<dbReference type="GO" id="GO:0022904">
    <property type="term" value="P:respiratory electron transport chain"/>
    <property type="evidence" value="ECO:0007669"/>
    <property type="project" value="TreeGrafter"/>
</dbReference>